<proteinExistence type="predicted"/>
<dbReference type="Gene3D" id="3.40.50.300">
    <property type="entry name" value="P-loop containing nucleotide triphosphate hydrolases"/>
    <property type="match status" value="1"/>
</dbReference>
<dbReference type="EMBL" id="QFPP01000179">
    <property type="protein sequence ID" value="PZQ73532.1"/>
    <property type="molecule type" value="Genomic_DNA"/>
</dbReference>
<dbReference type="AlphaFoldDB" id="A0A2W5Q7R4"/>
<sequence>MPIVHLIEGPVGAGKSTFSASLSSRTRGVHIALDEWFAKLFSPDRPEGDFIPWYISRKERLLALIWAHSKAVLASGSDVILELGLIQKEQRMNFCRKVINECHGLIMYELDAPKEIRRARVQHRNEHQGPTFSMVVPEHIFEIASNLWEPSDEFEREEYPVTYISSVSSNESMANHSFNGAPDGAR</sequence>
<organism evidence="1 2">
    <name type="scientific">Variovorax paradoxus</name>
    <dbReference type="NCBI Taxonomy" id="34073"/>
    <lineage>
        <taxon>Bacteria</taxon>
        <taxon>Pseudomonadati</taxon>
        <taxon>Pseudomonadota</taxon>
        <taxon>Betaproteobacteria</taxon>
        <taxon>Burkholderiales</taxon>
        <taxon>Comamonadaceae</taxon>
        <taxon>Variovorax</taxon>
    </lineage>
</organism>
<dbReference type="InterPro" id="IPR027417">
    <property type="entry name" value="P-loop_NTPase"/>
</dbReference>
<reference evidence="1 2" key="1">
    <citation type="submission" date="2017-08" db="EMBL/GenBank/DDBJ databases">
        <title>Infants hospitalized years apart are colonized by the same room-sourced microbial strains.</title>
        <authorList>
            <person name="Brooks B."/>
            <person name="Olm M.R."/>
            <person name="Firek B.A."/>
            <person name="Baker R."/>
            <person name="Thomas B.C."/>
            <person name="Morowitz M.J."/>
            <person name="Banfield J.F."/>
        </authorList>
    </citation>
    <scope>NUCLEOTIDE SEQUENCE [LARGE SCALE GENOMIC DNA]</scope>
    <source>
        <strain evidence="1">S2_005_003_R2_41</strain>
    </source>
</reference>
<protein>
    <submittedName>
        <fullName evidence="1">Bleomycin resistance protein</fullName>
    </submittedName>
</protein>
<dbReference type="Pfam" id="PF13671">
    <property type="entry name" value="AAA_33"/>
    <property type="match status" value="1"/>
</dbReference>
<dbReference type="Proteomes" id="UP000249135">
    <property type="component" value="Unassembled WGS sequence"/>
</dbReference>
<evidence type="ECO:0000313" key="1">
    <source>
        <dbReference type="EMBL" id="PZQ73532.1"/>
    </source>
</evidence>
<name>A0A2W5Q7R4_VARPD</name>
<accession>A0A2W5Q7R4</accession>
<comment type="caution">
    <text evidence="1">The sequence shown here is derived from an EMBL/GenBank/DDBJ whole genome shotgun (WGS) entry which is preliminary data.</text>
</comment>
<gene>
    <name evidence="1" type="ORF">DI563_14625</name>
</gene>
<evidence type="ECO:0000313" key="2">
    <source>
        <dbReference type="Proteomes" id="UP000249135"/>
    </source>
</evidence>
<dbReference type="SUPFAM" id="SSF52540">
    <property type="entry name" value="P-loop containing nucleoside triphosphate hydrolases"/>
    <property type="match status" value="1"/>
</dbReference>